<evidence type="ECO:0000313" key="2">
    <source>
        <dbReference type="EMBL" id="EFY90923.1"/>
    </source>
</evidence>
<feature type="region of interest" description="Disordered" evidence="1">
    <location>
        <begin position="344"/>
        <end position="373"/>
    </location>
</feature>
<evidence type="ECO:0000256" key="1">
    <source>
        <dbReference type="SAM" id="MobiDB-lite"/>
    </source>
</evidence>
<dbReference type="AlphaFoldDB" id="E9DZJ1"/>
<dbReference type="OrthoDB" id="420046at2759"/>
<feature type="region of interest" description="Disordered" evidence="1">
    <location>
        <begin position="282"/>
        <end position="313"/>
    </location>
</feature>
<name>E9DZJ1_METAQ</name>
<dbReference type="GeneID" id="19247350"/>
<feature type="compositionally biased region" description="Basic and acidic residues" evidence="1">
    <location>
        <begin position="301"/>
        <end position="313"/>
    </location>
</feature>
<dbReference type="eggNOG" id="ENOG502QUMF">
    <property type="taxonomic scope" value="Eukaryota"/>
</dbReference>
<dbReference type="Proteomes" id="UP000002499">
    <property type="component" value="Unassembled WGS sequence"/>
</dbReference>
<dbReference type="OMA" id="WLQMPIE"/>
<sequence>MTKSSKIERPFSNIELGSDGDASSPTKMGAPSDKLAPSPVPSTTKGFKLEKDVSVTPPSTCLIISRNKHWRHISSFHGPWLQLPTKILETIAHINYNTPRPRPVDPAVVFDVLKIRKAVDEATDFALGAASDSAPSTLVNVNGGALKFNPFSHGTKLSRDRKLRIRAQACQKLAHAYRLDEIACSVAAMQRSSALEEVGGLVLQRNRDDLNAKYVHFFHEKIPSKQLVETTSLSALTDIIESAHYQAEALRTRAAVKAFRHEFDGAIQDLTAALALALQRHHVQPHNSTQSHLGPRKTQSHGKERSKDILLPEKDQPSGLVAQLLFQRASVNIMMACQHVDNSINPSPLHKSQGENGNPNTTLKGVSETQDVSNERLEHRRLVKTLAKRALKDYTSFLSYFDYSPNLSKATLSEFNDRVAQAAKGIGKPPKSFEQKHVVYRLSDLFAAVPPPHLPPHAFQETRVRDEARIAVQTGPEPDTSEAVTYHPLLTEALHSLLLCHCLVQTSVKELQRHAYMVARLVRLCDGYPVFHATRSPARSDWVEVLRRTKDWLLLGSTWEALCKPAPLDGKAANDLLSAAATSLLREADAETFSPDNRKFRPLETSSQAGALDRTINLVPLTSSTSSSKHDPFRHWNSDDEAKDFPFLTGRTTAIVRWIQEVPVVTGTAKRKKRPKKASVKADTVEADMSRLDMNG</sequence>
<dbReference type="HOGENOM" id="CLU_012587_0_0_1"/>
<keyword evidence="3" id="KW-1185">Reference proteome</keyword>
<gene>
    <name evidence="2" type="ORF">MAC_03039</name>
</gene>
<evidence type="ECO:0008006" key="4">
    <source>
        <dbReference type="Google" id="ProtNLM"/>
    </source>
</evidence>
<dbReference type="STRING" id="655827.E9DZJ1"/>
<reference evidence="2 3" key="1">
    <citation type="journal article" date="2011" name="PLoS Genet.">
        <title>Genome sequencing and comparative transcriptomics of the model entomopathogenic fungi Metarhizium anisopliae and M. acridum.</title>
        <authorList>
            <person name="Gao Q."/>
            <person name="Jin K."/>
            <person name="Ying S.H."/>
            <person name="Zhang Y."/>
            <person name="Xiao G."/>
            <person name="Shang Y."/>
            <person name="Duan Z."/>
            <person name="Hu X."/>
            <person name="Xie X.Q."/>
            <person name="Zhou G."/>
            <person name="Peng G."/>
            <person name="Luo Z."/>
            <person name="Huang W."/>
            <person name="Wang B."/>
            <person name="Fang W."/>
            <person name="Wang S."/>
            <person name="Zhong Y."/>
            <person name="Ma L.J."/>
            <person name="St Leger R.J."/>
            <person name="Zhao G.P."/>
            <person name="Pei Y."/>
            <person name="Feng M.G."/>
            <person name="Xia Y."/>
            <person name="Wang C."/>
        </authorList>
    </citation>
    <scope>NUCLEOTIDE SEQUENCE [LARGE SCALE GENOMIC DNA]</scope>
    <source>
        <strain evidence="2 3">CQMa 102</strain>
    </source>
</reference>
<accession>E9DZJ1</accession>
<feature type="region of interest" description="Disordered" evidence="1">
    <location>
        <begin position="1"/>
        <end position="47"/>
    </location>
</feature>
<dbReference type="EMBL" id="GL698486">
    <property type="protein sequence ID" value="EFY90923.1"/>
    <property type="molecule type" value="Genomic_DNA"/>
</dbReference>
<organism evidence="3">
    <name type="scientific">Metarhizium acridum (strain CQMa 102)</name>
    <dbReference type="NCBI Taxonomy" id="655827"/>
    <lineage>
        <taxon>Eukaryota</taxon>
        <taxon>Fungi</taxon>
        <taxon>Dikarya</taxon>
        <taxon>Ascomycota</taxon>
        <taxon>Pezizomycotina</taxon>
        <taxon>Sordariomycetes</taxon>
        <taxon>Hypocreomycetidae</taxon>
        <taxon>Hypocreales</taxon>
        <taxon>Clavicipitaceae</taxon>
        <taxon>Metarhizium</taxon>
    </lineage>
</organism>
<dbReference type="KEGG" id="maw:19247350"/>
<feature type="region of interest" description="Disordered" evidence="1">
    <location>
        <begin position="668"/>
        <end position="696"/>
    </location>
</feature>
<evidence type="ECO:0000313" key="3">
    <source>
        <dbReference type="Proteomes" id="UP000002499"/>
    </source>
</evidence>
<feature type="compositionally biased region" description="Basic residues" evidence="1">
    <location>
        <begin position="669"/>
        <end position="679"/>
    </location>
</feature>
<proteinExistence type="predicted"/>
<dbReference type="InParanoid" id="E9DZJ1"/>
<feature type="compositionally biased region" description="Polar residues" evidence="1">
    <location>
        <begin position="354"/>
        <end position="372"/>
    </location>
</feature>
<protein>
    <recommendedName>
        <fullName evidence="4">Histidine kinase group protein</fullName>
    </recommendedName>
</protein>